<dbReference type="InterPro" id="IPR038408">
    <property type="entry name" value="GNK2_sf"/>
</dbReference>
<name>A0A9Q0QYD5_9MAGN</name>
<dbReference type="Proteomes" id="UP001141806">
    <property type="component" value="Unassembled WGS sequence"/>
</dbReference>
<dbReference type="PANTHER" id="PTHR32444">
    <property type="entry name" value="BULB-TYPE LECTIN DOMAIN-CONTAINING PROTEIN"/>
    <property type="match status" value="1"/>
</dbReference>
<sequence>MKLGWNLRTGLNRFLSSWKSDSDPSTGSTLFGIDRHGYPQAYLWNGKSIAYRSGPWNGLQFSGFPEMKPNYIFDFNFTSNAEELYYSFYLKNESVLSRLIVSPLGTLQRFIWQKDQNNESWNVYWYNPKDQCDDYSVCGGYECESACRKNCSCTGYANSKVTGGGTGCLYWTGDLIDIRMFSSGGQDLYLRVAASDLAKLSTMTTQSPTCNTCLLNAIDNLSICCGEKQRGRALSQNYNIRYEVYPFYQLTTSASAPSPIFVSPPLLNNRTSISGELFLVLYFNYKMNMN</sequence>
<keyword evidence="6" id="KW-1185">Reference proteome</keyword>
<evidence type="ECO:0000313" key="5">
    <source>
        <dbReference type="EMBL" id="KAJ4976230.1"/>
    </source>
</evidence>
<dbReference type="InterPro" id="IPR000858">
    <property type="entry name" value="S_locus_glycoprot_dom"/>
</dbReference>
<dbReference type="SMART" id="SM00473">
    <property type="entry name" value="PAN_AP"/>
    <property type="match status" value="1"/>
</dbReference>
<feature type="domain" description="Gnk2-homologous" evidence="4">
    <location>
        <begin position="149"/>
        <end position="247"/>
    </location>
</feature>
<evidence type="ECO:0000313" key="6">
    <source>
        <dbReference type="Proteomes" id="UP001141806"/>
    </source>
</evidence>
<dbReference type="AlphaFoldDB" id="A0A9Q0QYD5"/>
<dbReference type="Gene3D" id="3.30.430.20">
    <property type="entry name" value="Gnk2 domain, C-X8-C-X2-C motif"/>
    <property type="match status" value="1"/>
</dbReference>
<comment type="caution">
    <text evidence="5">The sequence shown here is derived from an EMBL/GenBank/DDBJ whole genome shotgun (WGS) entry which is preliminary data.</text>
</comment>
<dbReference type="CDD" id="cd01098">
    <property type="entry name" value="PAN_AP_plant"/>
    <property type="match status" value="1"/>
</dbReference>
<evidence type="ECO:0000256" key="3">
    <source>
        <dbReference type="ARBA" id="ARBA00023157"/>
    </source>
</evidence>
<dbReference type="GO" id="GO:0048544">
    <property type="term" value="P:recognition of pollen"/>
    <property type="evidence" value="ECO:0007669"/>
    <property type="project" value="InterPro"/>
</dbReference>
<accession>A0A9Q0QYD5</accession>
<organism evidence="5 6">
    <name type="scientific">Protea cynaroides</name>
    <dbReference type="NCBI Taxonomy" id="273540"/>
    <lineage>
        <taxon>Eukaryota</taxon>
        <taxon>Viridiplantae</taxon>
        <taxon>Streptophyta</taxon>
        <taxon>Embryophyta</taxon>
        <taxon>Tracheophyta</taxon>
        <taxon>Spermatophyta</taxon>
        <taxon>Magnoliopsida</taxon>
        <taxon>Proteales</taxon>
        <taxon>Proteaceae</taxon>
        <taxon>Protea</taxon>
    </lineage>
</organism>
<dbReference type="InterPro" id="IPR003609">
    <property type="entry name" value="Pan_app"/>
</dbReference>
<dbReference type="InterPro" id="IPR002902">
    <property type="entry name" value="GNK2"/>
</dbReference>
<dbReference type="OrthoDB" id="785331at2759"/>
<reference evidence="5" key="1">
    <citation type="journal article" date="2023" name="Plant J.">
        <title>The genome of the king protea, Protea cynaroides.</title>
        <authorList>
            <person name="Chang J."/>
            <person name="Duong T.A."/>
            <person name="Schoeman C."/>
            <person name="Ma X."/>
            <person name="Roodt D."/>
            <person name="Barker N."/>
            <person name="Li Z."/>
            <person name="Van de Peer Y."/>
            <person name="Mizrachi E."/>
        </authorList>
    </citation>
    <scope>NUCLEOTIDE SEQUENCE</scope>
    <source>
        <tissue evidence="5">Young leaves</tissue>
    </source>
</reference>
<keyword evidence="3" id="KW-1015">Disulfide bond</keyword>
<proteinExistence type="predicted"/>
<keyword evidence="2" id="KW-0677">Repeat</keyword>
<dbReference type="PANTHER" id="PTHR32444:SF89">
    <property type="entry name" value="S GLYCOPROTEIN"/>
    <property type="match status" value="1"/>
</dbReference>
<gene>
    <name evidence="5" type="ORF">NE237_001336</name>
</gene>
<evidence type="ECO:0000256" key="1">
    <source>
        <dbReference type="ARBA" id="ARBA00022729"/>
    </source>
</evidence>
<evidence type="ECO:0000256" key="2">
    <source>
        <dbReference type="ARBA" id="ARBA00022737"/>
    </source>
</evidence>
<dbReference type="PROSITE" id="PS51473">
    <property type="entry name" value="GNK2"/>
    <property type="match status" value="1"/>
</dbReference>
<dbReference type="Pfam" id="PF00954">
    <property type="entry name" value="S_locus_glycop"/>
    <property type="match status" value="1"/>
</dbReference>
<keyword evidence="1" id="KW-0732">Signal</keyword>
<dbReference type="EMBL" id="JAMYWD010000003">
    <property type="protein sequence ID" value="KAJ4976230.1"/>
    <property type="molecule type" value="Genomic_DNA"/>
</dbReference>
<evidence type="ECO:0000259" key="4">
    <source>
        <dbReference type="PROSITE" id="PS51473"/>
    </source>
</evidence>
<protein>
    <recommendedName>
        <fullName evidence="4">Gnk2-homologous domain-containing protein</fullName>
    </recommendedName>
</protein>